<dbReference type="InterPro" id="IPR041698">
    <property type="entry name" value="Methyltransf_25"/>
</dbReference>
<dbReference type="EMBL" id="PGGW01000049">
    <property type="protein sequence ID" value="PJE97139.1"/>
    <property type="molecule type" value="Genomic_DNA"/>
</dbReference>
<evidence type="ECO:0000313" key="3">
    <source>
        <dbReference type="EMBL" id="PJE97139.1"/>
    </source>
</evidence>
<dbReference type="Proteomes" id="UP000230407">
    <property type="component" value="Unassembled WGS sequence"/>
</dbReference>
<proteinExistence type="predicted"/>
<evidence type="ECO:0000313" key="4">
    <source>
        <dbReference type="Proteomes" id="UP000230407"/>
    </source>
</evidence>
<feature type="region of interest" description="Disordered" evidence="1">
    <location>
        <begin position="1"/>
        <end position="20"/>
    </location>
</feature>
<protein>
    <recommendedName>
        <fullName evidence="2">Methyltransferase domain-containing protein</fullName>
    </recommendedName>
</protein>
<sequence>MPPSTSSAGPAPGDIDTVLPADQAPDLDAAAHSSRLAQQRILASPKDADAWRTLAATYAEQAPTWREWSSAQHGYDWPVRAGLARARPAPWALELCCGTGEATAALAAAVPVVVATDLHAGMLAHCDDLPGVRWRTADVRALPYADHTVPLIVALNGVFHPPEVQRVIAPGGQVLWCTAFGPGTPLYVAPRQLHQRLGTDWGIACGRAGHGQWTLLTAPASRPSSRRSH</sequence>
<dbReference type="AlphaFoldDB" id="A0A2M8LYZ1"/>
<accession>A0A2M8LYZ1</accession>
<gene>
    <name evidence="3" type="ORF">CUT44_14245</name>
</gene>
<feature type="domain" description="Methyltransferase" evidence="2">
    <location>
        <begin position="93"/>
        <end position="168"/>
    </location>
</feature>
<reference evidence="3 4" key="1">
    <citation type="submission" date="2017-11" db="EMBL/GenBank/DDBJ databases">
        <title>Streptomyces carmine sp. nov., a novel actinomycete isolated from Sophora alopecuroides in Xinjiang, China.</title>
        <authorList>
            <person name="Wang Y."/>
            <person name="Luo X."/>
            <person name="Wan C."/>
            <person name="Zhang L."/>
        </authorList>
    </citation>
    <scope>NUCLEOTIDE SEQUENCE [LARGE SCALE GENOMIC DNA]</scope>
    <source>
        <strain evidence="3 4">TRM SA0054</strain>
    </source>
</reference>
<dbReference type="InterPro" id="IPR029063">
    <property type="entry name" value="SAM-dependent_MTases_sf"/>
</dbReference>
<evidence type="ECO:0000256" key="1">
    <source>
        <dbReference type="SAM" id="MobiDB-lite"/>
    </source>
</evidence>
<dbReference type="RefSeq" id="WP_100202341.1">
    <property type="nucleotide sequence ID" value="NZ_PGGW01000049.1"/>
</dbReference>
<keyword evidence="4" id="KW-1185">Reference proteome</keyword>
<dbReference type="Pfam" id="PF13649">
    <property type="entry name" value="Methyltransf_25"/>
    <property type="match status" value="1"/>
</dbReference>
<dbReference type="Gene3D" id="3.40.50.150">
    <property type="entry name" value="Vaccinia Virus protein VP39"/>
    <property type="match status" value="1"/>
</dbReference>
<dbReference type="GO" id="GO:0008168">
    <property type="term" value="F:methyltransferase activity"/>
    <property type="evidence" value="ECO:0007669"/>
    <property type="project" value="UniProtKB-ARBA"/>
</dbReference>
<comment type="caution">
    <text evidence="3">The sequence shown here is derived from an EMBL/GenBank/DDBJ whole genome shotgun (WGS) entry which is preliminary data.</text>
</comment>
<name>A0A2M8LYZ1_9ACTN</name>
<evidence type="ECO:0000259" key="2">
    <source>
        <dbReference type="Pfam" id="PF13649"/>
    </source>
</evidence>
<dbReference type="SUPFAM" id="SSF53335">
    <property type="entry name" value="S-adenosyl-L-methionine-dependent methyltransferases"/>
    <property type="match status" value="1"/>
</dbReference>
<organism evidence="3 4">
    <name type="scientific">Streptomyces carminius</name>
    <dbReference type="NCBI Taxonomy" id="2665496"/>
    <lineage>
        <taxon>Bacteria</taxon>
        <taxon>Bacillati</taxon>
        <taxon>Actinomycetota</taxon>
        <taxon>Actinomycetes</taxon>
        <taxon>Kitasatosporales</taxon>
        <taxon>Streptomycetaceae</taxon>
        <taxon>Streptomyces</taxon>
    </lineage>
</organism>